<accession>A0A1T4K7A5</accession>
<dbReference type="AlphaFoldDB" id="A0A1T4K7A5"/>
<evidence type="ECO:0000313" key="2">
    <source>
        <dbReference type="Proteomes" id="UP000196365"/>
    </source>
</evidence>
<organism evidence="1 2">
    <name type="scientific">Garciella nitratireducens DSM 15102</name>
    <dbReference type="NCBI Taxonomy" id="1121911"/>
    <lineage>
        <taxon>Bacteria</taxon>
        <taxon>Bacillati</taxon>
        <taxon>Bacillota</taxon>
        <taxon>Clostridia</taxon>
        <taxon>Eubacteriales</taxon>
        <taxon>Eubacteriaceae</taxon>
        <taxon>Garciella</taxon>
    </lineage>
</organism>
<dbReference type="Proteomes" id="UP000196365">
    <property type="component" value="Unassembled WGS sequence"/>
</dbReference>
<evidence type="ECO:0000313" key="1">
    <source>
        <dbReference type="EMBL" id="SJZ38193.1"/>
    </source>
</evidence>
<protein>
    <submittedName>
        <fullName evidence="1">Uncharacterized protein</fullName>
    </submittedName>
</protein>
<dbReference type="RefSeq" id="WP_087677822.1">
    <property type="nucleotide sequence ID" value="NZ_FUWV01000001.1"/>
</dbReference>
<gene>
    <name evidence="1" type="ORF">SAMN02745973_00385</name>
</gene>
<dbReference type="EMBL" id="FUWV01000001">
    <property type="protein sequence ID" value="SJZ38193.1"/>
    <property type="molecule type" value="Genomic_DNA"/>
</dbReference>
<proteinExistence type="predicted"/>
<sequence length="90" mass="10679">MNRQQRRKAKKQNKKKITYWKAKGAMLNMVDVYNAAVALVLRDKHRFGKERMTKFFNDIGTVLEDMDNDLISIKDIQETLKEEIDFDLTK</sequence>
<reference evidence="1 2" key="1">
    <citation type="submission" date="2017-02" db="EMBL/GenBank/DDBJ databases">
        <authorList>
            <person name="Peterson S.W."/>
        </authorList>
    </citation>
    <scope>NUCLEOTIDE SEQUENCE [LARGE SCALE GENOMIC DNA]</scope>
    <source>
        <strain evidence="1 2">DSM 15102</strain>
    </source>
</reference>
<keyword evidence="2" id="KW-1185">Reference proteome</keyword>
<name>A0A1T4K7A5_9FIRM</name>